<dbReference type="GO" id="GO:0003904">
    <property type="term" value="F:deoxyribodipyrimidine photo-lyase activity"/>
    <property type="evidence" value="ECO:0007669"/>
    <property type="project" value="UniProtKB-EC"/>
</dbReference>
<organism evidence="6">
    <name type="scientific">mine drainage metagenome</name>
    <dbReference type="NCBI Taxonomy" id="410659"/>
    <lineage>
        <taxon>unclassified sequences</taxon>
        <taxon>metagenomes</taxon>
        <taxon>ecological metagenomes</taxon>
    </lineage>
</organism>
<accession>A0A1J5QX42</accession>
<dbReference type="PANTHER" id="PTHR11455">
    <property type="entry name" value="CRYPTOCHROME"/>
    <property type="match status" value="1"/>
</dbReference>
<dbReference type="InterPro" id="IPR036155">
    <property type="entry name" value="Crypto/Photolyase_N_sf"/>
</dbReference>
<dbReference type="Gene3D" id="1.10.579.10">
    <property type="entry name" value="DNA Cyclobutane Dipyrimidine Photolyase, subunit A, domain 3"/>
    <property type="match status" value="1"/>
</dbReference>
<evidence type="ECO:0000313" key="6">
    <source>
        <dbReference type="EMBL" id="OIQ84407.1"/>
    </source>
</evidence>
<dbReference type="Gene3D" id="3.40.50.620">
    <property type="entry name" value="HUPs"/>
    <property type="match status" value="1"/>
</dbReference>
<evidence type="ECO:0000256" key="1">
    <source>
        <dbReference type="ARBA" id="ARBA00001974"/>
    </source>
</evidence>
<evidence type="ECO:0000256" key="2">
    <source>
        <dbReference type="ARBA" id="ARBA00022630"/>
    </source>
</evidence>
<evidence type="ECO:0000256" key="4">
    <source>
        <dbReference type="SAM" id="MobiDB-lite"/>
    </source>
</evidence>
<comment type="caution">
    <text evidence="6">The sequence shown here is derived from an EMBL/GenBank/DDBJ whole genome shotgun (WGS) entry which is preliminary data.</text>
</comment>
<dbReference type="Pfam" id="PF00875">
    <property type="entry name" value="DNA_photolyase"/>
    <property type="match status" value="1"/>
</dbReference>
<evidence type="ECO:0000259" key="5">
    <source>
        <dbReference type="PROSITE" id="PS51645"/>
    </source>
</evidence>
<dbReference type="InterPro" id="IPR014729">
    <property type="entry name" value="Rossmann-like_a/b/a_fold"/>
</dbReference>
<dbReference type="GO" id="GO:0003677">
    <property type="term" value="F:DNA binding"/>
    <property type="evidence" value="ECO:0007669"/>
    <property type="project" value="TreeGrafter"/>
</dbReference>
<dbReference type="Gene3D" id="1.25.40.80">
    <property type="match status" value="1"/>
</dbReference>
<feature type="region of interest" description="Disordered" evidence="4">
    <location>
        <begin position="164"/>
        <end position="186"/>
    </location>
</feature>
<comment type="cofactor">
    <cofactor evidence="1">
        <name>FAD</name>
        <dbReference type="ChEBI" id="CHEBI:57692"/>
    </cofactor>
</comment>
<dbReference type="GO" id="GO:0009416">
    <property type="term" value="P:response to light stimulus"/>
    <property type="evidence" value="ECO:0007669"/>
    <property type="project" value="TreeGrafter"/>
</dbReference>
<keyword evidence="2" id="KW-0285">Flavoprotein</keyword>
<dbReference type="EMBL" id="MLJW01000620">
    <property type="protein sequence ID" value="OIQ84407.1"/>
    <property type="molecule type" value="Genomic_DNA"/>
</dbReference>
<dbReference type="PANTHER" id="PTHR11455:SF9">
    <property type="entry name" value="CRYPTOCHROME CIRCADIAN CLOCK 5 ISOFORM X1"/>
    <property type="match status" value="1"/>
</dbReference>
<gene>
    <name evidence="6" type="primary">phrB_1</name>
    <name evidence="6" type="ORF">GALL_337840</name>
</gene>
<dbReference type="InterPro" id="IPR006050">
    <property type="entry name" value="DNA_photolyase_N"/>
</dbReference>
<dbReference type="InterPro" id="IPR005101">
    <property type="entry name" value="Cryptochr/Photolyase_FAD-bd"/>
</dbReference>
<dbReference type="Pfam" id="PF03441">
    <property type="entry name" value="FAD_binding_7"/>
    <property type="match status" value="1"/>
</dbReference>
<dbReference type="PRINTS" id="PR00147">
    <property type="entry name" value="DNAPHOTLYASE"/>
</dbReference>
<dbReference type="AlphaFoldDB" id="A0A1J5QX42"/>
<dbReference type="EC" id="4.1.99.3" evidence="6"/>
<evidence type="ECO:0000256" key="3">
    <source>
        <dbReference type="ARBA" id="ARBA00022827"/>
    </source>
</evidence>
<keyword evidence="6" id="KW-0456">Lyase</keyword>
<dbReference type="GO" id="GO:0071949">
    <property type="term" value="F:FAD binding"/>
    <property type="evidence" value="ECO:0007669"/>
    <property type="project" value="TreeGrafter"/>
</dbReference>
<dbReference type="PROSITE" id="PS51645">
    <property type="entry name" value="PHR_CRY_ALPHA_BETA"/>
    <property type="match status" value="1"/>
</dbReference>
<reference evidence="6" key="1">
    <citation type="submission" date="2016-10" db="EMBL/GenBank/DDBJ databases">
        <title>Sequence of Gallionella enrichment culture.</title>
        <authorList>
            <person name="Poehlein A."/>
            <person name="Muehling M."/>
            <person name="Daniel R."/>
        </authorList>
    </citation>
    <scope>NUCLEOTIDE SEQUENCE</scope>
</reference>
<dbReference type="InterPro" id="IPR036134">
    <property type="entry name" value="Crypto/Photolyase_FAD-like_sf"/>
</dbReference>
<protein>
    <submittedName>
        <fullName evidence="6">Deoxyribodipyrimidine photo-lyase</fullName>
        <ecNumber evidence="6">4.1.99.3</ecNumber>
    </submittedName>
</protein>
<proteinExistence type="predicted"/>
<dbReference type="SUPFAM" id="SSF52425">
    <property type="entry name" value="Cryptochrome/photolyase, N-terminal domain"/>
    <property type="match status" value="1"/>
</dbReference>
<feature type="domain" description="Photolyase/cryptochrome alpha/beta" evidence="5">
    <location>
        <begin position="1"/>
        <end position="124"/>
    </location>
</feature>
<dbReference type="SUPFAM" id="SSF48173">
    <property type="entry name" value="Cryptochrome/photolyase FAD-binding domain"/>
    <property type="match status" value="1"/>
</dbReference>
<dbReference type="InterPro" id="IPR002081">
    <property type="entry name" value="Cryptochrome/DNA_photolyase_1"/>
</dbReference>
<keyword evidence="3" id="KW-0274">FAD</keyword>
<name>A0A1J5QX42_9ZZZZ</name>
<sequence length="460" mass="50907">MTSVLWLRRDLRLRDHPALVSAHESAGVGGVLPVFVADPRLLGPSGRTGALVEALVSVGEAYDGALVVRYGRPAEVLPALVREVGATSVHVSAETTPYGRRRDDQVRAALPVGVPLVATGSPYAVTPGRVLKANGSPYRVFTPFARAWRRHGWRRPADVPTGLRWHRGPESDRVPALDPGRGPAAVGSVGEHLAHARWREFLDSGVAGYRESRDRPDVEGTSGLSAQLRFGAIHPRTMLADLAAARPLDAGVASFVDELCWREFYADVLWHEPASAWADLRTDLTDMLYDPPDGPAVMAWMEGRTGYPFVDAGMRQLAREGWMHNRVRMVAASFLVKDLHVWWPHGARYFLSHLRDGDIASNSHGWQWVAGTGTDAAPYVRVFNPVLQGERFDPRGDYVRRYVPELAHIDGPAVHRPWDAPDGRMHGYPSRVVDHAAERVEALYRYDVARRAAERPARQD</sequence>